<dbReference type="InterPro" id="IPR019776">
    <property type="entry name" value="Flagellar_basal_body_rod_CS"/>
</dbReference>
<comment type="caution">
    <text evidence="4">The sequence shown here is derived from an EMBL/GenBank/DDBJ whole genome shotgun (WGS) entry which is preliminary data.</text>
</comment>
<comment type="subcellular location">
    <subcellularLocation>
        <location evidence="1">Bacterial flagellum basal body</location>
    </subcellularLocation>
</comment>
<proteinExistence type="inferred from homology"/>
<feature type="domain" description="Flagellar basal body rod protein N-terminal" evidence="3">
    <location>
        <begin position="17"/>
        <end position="37"/>
    </location>
</feature>
<evidence type="ECO:0000313" key="5">
    <source>
        <dbReference type="Proteomes" id="UP000704176"/>
    </source>
</evidence>
<name>A0ABS7VSM9_9HYPH</name>
<evidence type="ECO:0000256" key="1">
    <source>
        <dbReference type="ARBA" id="ARBA00004117"/>
    </source>
</evidence>
<keyword evidence="5" id="KW-1185">Reference proteome</keyword>
<gene>
    <name evidence="4" type="primary">flgB</name>
    <name evidence="4" type="ORF">K9B37_20080</name>
</gene>
<accession>A0ABS7VSM9</accession>
<evidence type="ECO:0000259" key="3">
    <source>
        <dbReference type="Pfam" id="PF00460"/>
    </source>
</evidence>
<evidence type="ECO:0000256" key="2">
    <source>
        <dbReference type="ARBA" id="ARBA00009677"/>
    </source>
</evidence>
<keyword evidence="4" id="KW-0966">Cell projection</keyword>
<protein>
    <submittedName>
        <fullName evidence="4">Flagellar basal body rod protein FlgB</fullName>
    </submittedName>
</protein>
<evidence type="ECO:0000313" key="4">
    <source>
        <dbReference type="EMBL" id="MBZ6078561.1"/>
    </source>
</evidence>
<dbReference type="PROSITE" id="PS00588">
    <property type="entry name" value="FLAGELLA_BB_ROD"/>
    <property type="match status" value="1"/>
</dbReference>
<dbReference type="InterPro" id="IPR001444">
    <property type="entry name" value="Flag_bb_rod_N"/>
</dbReference>
<comment type="similarity">
    <text evidence="2">Belongs to the flagella basal body rod proteins family.</text>
</comment>
<reference evidence="4 5" key="1">
    <citation type="submission" date="2021-09" db="EMBL/GenBank/DDBJ databases">
        <title>The complete genome sequence of a new microorganism.</title>
        <authorList>
            <person name="Zi Z."/>
        </authorList>
    </citation>
    <scope>NUCLEOTIDE SEQUENCE [LARGE SCALE GENOMIC DNA]</scope>
    <source>
        <strain evidence="4 5">WGZ8</strain>
    </source>
</reference>
<dbReference type="RefSeq" id="WP_224315308.1">
    <property type="nucleotide sequence ID" value="NZ_JAIRBM010000019.1"/>
</dbReference>
<keyword evidence="4" id="KW-0969">Cilium</keyword>
<keyword evidence="4" id="KW-0282">Flagellum</keyword>
<organism evidence="4 5">
    <name type="scientific">Microvirga puerhi</name>
    <dbReference type="NCBI Taxonomy" id="2876078"/>
    <lineage>
        <taxon>Bacteria</taxon>
        <taxon>Pseudomonadati</taxon>
        <taxon>Pseudomonadota</taxon>
        <taxon>Alphaproteobacteria</taxon>
        <taxon>Hyphomicrobiales</taxon>
        <taxon>Methylobacteriaceae</taxon>
        <taxon>Microvirga</taxon>
    </lineage>
</organism>
<dbReference type="Pfam" id="PF00460">
    <property type="entry name" value="Flg_bb_rod"/>
    <property type="match status" value="1"/>
</dbReference>
<dbReference type="NCBIfam" id="NF004653">
    <property type="entry name" value="PRK06003.1"/>
    <property type="match status" value="1"/>
</dbReference>
<sequence>MGDLYLFDVASRQAQWLAVRQATISSNIANANTPGFKAKDVEPFSKVFDQTQLTMAATNQAHLGFETSYTRPAKVKKSDSWETVHSGNTVSVEQEMVKANEISRESSLNNSIVKAFHRMMLASTKSGQ</sequence>
<dbReference type="Proteomes" id="UP000704176">
    <property type="component" value="Unassembled WGS sequence"/>
</dbReference>
<dbReference type="EMBL" id="JAIRBM010000019">
    <property type="protein sequence ID" value="MBZ6078561.1"/>
    <property type="molecule type" value="Genomic_DNA"/>
</dbReference>